<organism evidence="1 2">
    <name type="scientific">Lachnellula cervina</name>
    <dbReference type="NCBI Taxonomy" id="1316786"/>
    <lineage>
        <taxon>Eukaryota</taxon>
        <taxon>Fungi</taxon>
        <taxon>Dikarya</taxon>
        <taxon>Ascomycota</taxon>
        <taxon>Pezizomycotina</taxon>
        <taxon>Leotiomycetes</taxon>
        <taxon>Helotiales</taxon>
        <taxon>Lachnaceae</taxon>
        <taxon>Lachnellula</taxon>
    </lineage>
</organism>
<dbReference type="Gene3D" id="1.10.510.10">
    <property type="entry name" value="Transferase(Phosphotransferase) domain 1"/>
    <property type="match status" value="1"/>
</dbReference>
<evidence type="ECO:0000313" key="1">
    <source>
        <dbReference type="EMBL" id="TVY43577.1"/>
    </source>
</evidence>
<dbReference type="Proteomes" id="UP000481288">
    <property type="component" value="Unassembled WGS sequence"/>
</dbReference>
<gene>
    <name evidence="1" type="ORF">LCER1_G008818</name>
</gene>
<evidence type="ECO:0000313" key="2">
    <source>
        <dbReference type="Proteomes" id="UP000481288"/>
    </source>
</evidence>
<reference evidence="1 2" key="1">
    <citation type="submission" date="2018-05" db="EMBL/GenBank/DDBJ databases">
        <title>Whole genome sequencing for identification of molecular markers to develop diagnostic detection tools for the regulated plant pathogen Lachnellula willkommii.</title>
        <authorList>
            <person name="Giroux E."/>
            <person name="Bilodeau G."/>
        </authorList>
    </citation>
    <scope>NUCLEOTIDE SEQUENCE [LARGE SCALE GENOMIC DNA]</scope>
    <source>
        <strain evidence="1 2">CBS 625.97</strain>
    </source>
</reference>
<dbReference type="EMBL" id="QGMG01001803">
    <property type="protein sequence ID" value="TVY43577.1"/>
    <property type="molecule type" value="Genomic_DNA"/>
</dbReference>
<keyword evidence="2" id="KW-1185">Reference proteome</keyword>
<dbReference type="OrthoDB" id="5979581at2759"/>
<comment type="caution">
    <text evidence="1">The sequence shown here is derived from an EMBL/GenBank/DDBJ whole genome shotgun (WGS) entry which is preliminary data.</text>
</comment>
<protein>
    <submittedName>
        <fullName evidence="1">Uncharacterized protein</fullName>
    </submittedName>
</protein>
<accession>A0A7D8UIA9</accession>
<dbReference type="AlphaFoldDB" id="A0A7D8UIA9"/>
<sequence>MDIISTKAQTSVFQQDLDMFENRPMFDVLDPETGNYGNRFHLASIVGLLGPPLEFLQRNEYSSVYVDDRGKQPEVPDSHLISVLGRFPEKFEASNKKGFLGFVRKIVRWTPESRALPFELLEDPWLLGDVYK</sequence>
<name>A0A7D8UIA9_9HELO</name>
<proteinExistence type="predicted"/>